<evidence type="ECO:0000313" key="1">
    <source>
        <dbReference type="EMBL" id="GLF96639.1"/>
    </source>
</evidence>
<dbReference type="Proteomes" id="UP001291653">
    <property type="component" value="Unassembled WGS sequence"/>
</dbReference>
<keyword evidence="2" id="KW-1185">Reference proteome</keyword>
<organism evidence="1 2">
    <name type="scientific">Streptomyces yaizuensis</name>
    <dbReference type="NCBI Taxonomy" id="2989713"/>
    <lineage>
        <taxon>Bacteria</taxon>
        <taxon>Bacillati</taxon>
        <taxon>Actinomycetota</taxon>
        <taxon>Actinomycetes</taxon>
        <taxon>Kitasatosporales</taxon>
        <taxon>Streptomycetaceae</taxon>
        <taxon>Streptomyces</taxon>
    </lineage>
</organism>
<name>A0ABQ5P276_9ACTN</name>
<evidence type="ECO:0000313" key="2">
    <source>
        <dbReference type="Proteomes" id="UP001291653"/>
    </source>
</evidence>
<protein>
    <submittedName>
        <fullName evidence="1">Uncharacterized protein</fullName>
    </submittedName>
</protein>
<accession>A0ABQ5P276</accession>
<reference evidence="1 2" key="1">
    <citation type="submission" date="2022-10" db="EMBL/GenBank/DDBJ databases">
        <title>Draft genome sequence of Streptomyces sp. YSPA8.</title>
        <authorList>
            <person name="Moriuchi R."/>
            <person name="Dohra H."/>
            <person name="Yamamura H."/>
            <person name="Kodani S."/>
        </authorList>
    </citation>
    <scope>NUCLEOTIDE SEQUENCE [LARGE SCALE GENOMIC DNA]</scope>
    <source>
        <strain evidence="1 2">YSPA8</strain>
    </source>
</reference>
<comment type="caution">
    <text evidence="1">The sequence shown here is derived from an EMBL/GenBank/DDBJ whole genome shotgun (WGS) entry which is preliminary data.</text>
</comment>
<gene>
    <name evidence="1" type="ORF">SYYSPA8_20100</name>
</gene>
<proteinExistence type="predicted"/>
<dbReference type="RefSeq" id="WP_323448663.1">
    <property type="nucleotide sequence ID" value="NZ_BSBI01000008.1"/>
</dbReference>
<dbReference type="EMBL" id="BSBI01000008">
    <property type="protein sequence ID" value="GLF96639.1"/>
    <property type="molecule type" value="Genomic_DNA"/>
</dbReference>
<sequence>MKEEPGLREWANPEYAELLAHWQGEVERTIARRPPVACRQCGGLRVFVMITSEKKPFSVPCSACNPGGI</sequence>